<dbReference type="PROSITE" id="PS50928">
    <property type="entry name" value="ABC_TM1"/>
    <property type="match status" value="1"/>
</dbReference>
<comment type="caution">
    <text evidence="9">The sequence shown here is derived from an EMBL/GenBank/DDBJ whole genome shotgun (WGS) entry which is preliminary data.</text>
</comment>
<feature type="transmembrane region" description="Helical" evidence="7">
    <location>
        <begin position="172"/>
        <end position="195"/>
    </location>
</feature>
<dbReference type="CDD" id="cd06261">
    <property type="entry name" value="TM_PBP2"/>
    <property type="match status" value="1"/>
</dbReference>
<evidence type="ECO:0000256" key="6">
    <source>
        <dbReference type="ARBA" id="ARBA00023136"/>
    </source>
</evidence>
<evidence type="ECO:0000259" key="8">
    <source>
        <dbReference type="PROSITE" id="PS50928"/>
    </source>
</evidence>
<dbReference type="SUPFAM" id="SSF161098">
    <property type="entry name" value="MetI-like"/>
    <property type="match status" value="1"/>
</dbReference>
<evidence type="ECO:0000256" key="7">
    <source>
        <dbReference type="RuleBase" id="RU363032"/>
    </source>
</evidence>
<keyword evidence="2 7" id="KW-0813">Transport</keyword>
<dbReference type="Gene3D" id="1.10.3720.10">
    <property type="entry name" value="MetI-like"/>
    <property type="match status" value="1"/>
</dbReference>
<feature type="transmembrane region" description="Helical" evidence="7">
    <location>
        <begin position="278"/>
        <end position="298"/>
    </location>
</feature>
<dbReference type="PANTHER" id="PTHR30193">
    <property type="entry name" value="ABC TRANSPORTER PERMEASE PROTEIN"/>
    <property type="match status" value="1"/>
</dbReference>
<name>A0ABW2NBI1_9ACTN</name>
<feature type="transmembrane region" description="Helical" evidence="7">
    <location>
        <begin position="123"/>
        <end position="143"/>
    </location>
</feature>
<evidence type="ECO:0000256" key="1">
    <source>
        <dbReference type="ARBA" id="ARBA00004651"/>
    </source>
</evidence>
<sequence>MTTTAQTPASGTSQGARREGDTLTAYLFVAPAMLHTLIFMLVPAGAALYFSFTEWDMISPARWVGLANYQEVLFNGDVYPDFWKSVQVTALYVVLSVPASLLTGFVTAYLIDTVRRGESFYRLAFYLPVVTAEAAVGAVWLWLYDPQFGLVNQALGVIGLEGKDWLGTPSTVVPALALIAAWQSGTCMLIFLAGLKGIPSVYYEASEVDGAGAAQRLWRITLPLLRPTTFFLTVTGLISALQVFGLVYVLFSGSPGPEGSGLTYVLHLYLAGFRNGSMGAASAMSFLLFVAILLITAVQFRLMPRDFED</sequence>
<dbReference type="PANTHER" id="PTHR30193:SF37">
    <property type="entry name" value="INNER MEMBRANE ABC TRANSPORTER PERMEASE PROTEIN YCJO"/>
    <property type="match status" value="1"/>
</dbReference>
<keyword evidence="6 7" id="KW-0472">Membrane</keyword>
<dbReference type="Pfam" id="PF00528">
    <property type="entry name" value="BPD_transp_1"/>
    <property type="match status" value="1"/>
</dbReference>
<evidence type="ECO:0000256" key="2">
    <source>
        <dbReference type="ARBA" id="ARBA00022448"/>
    </source>
</evidence>
<keyword evidence="10" id="KW-1185">Reference proteome</keyword>
<protein>
    <submittedName>
        <fullName evidence="9">Carbohydrate ABC transporter permease</fullName>
    </submittedName>
</protein>
<dbReference type="InterPro" id="IPR051393">
    <property type="entry name" value="ABC_transporter_permease"/>
</dbReference>
<accession>A0ABW2NBI1</accession>
<comment type="similarity">
    <text evidence="7">Belongs to the binding-protein-dependent transport system permease family.</text>
</comment>
<evidence type="ECO:0000313" key="9">
    <source>
        <dbReference type="EMBL" id="MFC7363357.1"/>
    </source>
</evidence>
<keyword evidence="4 7" id="KW-0812">Transmembrane</keyword>
<comment type="subcellular location">
    <subcellularLocation>
        <location evidence="1 7">Cell membrane</location>
        <topology evidence="1 7">Multi-pass membrane protein</topology>
    </subcellularLocation>
</comment>
<dbReference type="RefSeq" id="WP_255889298.1">
    <property type="nucleotide sequence ID" value="NZ_JAFMZM010000002.1"/>
</dbReference>
<feature type="transmembrane region" description="Helical" evidence="7">
    <location>
        <begin position="90"/>
        <end position="111"/>
    </location>
</feature>
<feature type="transmembrane region" description="Helical" evidence="7">
    <location>
        <begin position="229"/>
        <end position="251"/>
    </location>
</feature>
<evidence type="ECO:0000256" key="4">
    <source>
        <dbReference type="ARBA" id="ARBA00022692"/>
    </source>
</evidence>
<dbReference type="InterPro" id="IPR000515">
    <property type="entry name" value="MetI-like"/>
</dbReference>
<dbReference type="Proteomes" id="UP001596524">
    <property type="component" value="Unassembled WGS sequence"/>
</dbReference>
<organism evidence="9 10">
    <name type="scientific">Nocardioides astragali</name>
    <dbReference type="NCBI Taxonomy" id="1776736"/>
    <lineage>
        <taxon>Bacteria</taxon>
        <taxon>Bacillati</taxon>
        <taxon>Actinomycetota</taxon>
        <taxon>Actinomycetes</taxon>
        <taxon>Propionibacteriales</taxon>
        <taxon>Nocardioidaceae</taxon>
        <taxon>Nocardioides</taxon>
    </lineage>
</organism>
<dbReference type="InterPro" id="IPR035906">
    <property type="entry name" value="MetI-like_sf"/>
</dbReference>
<evidence type="ECO:0000256" key="3">
    <source>
        <dbReference type="ARBA" id="ARBA00022475"/>
    </source>
</evidence>
<feature type="domain" description="ABC transmembrane type-1" evidence="8">
    <location>
        <begin position="82"/>
        <end position="299"/>
    </location>
</feature>
<proteinExistence type="inferred from homology"/>
<evidence type="ECO:0000256" key="5">
    <source>
        <dbReference type="ARBA" id="ARBA00022989"/>
    </source>
</evidence>
<keyword evidence="3" id="KW-1003">Cell membrane</keyword>
<reference evidence="10" key="1">
    <citation type="journal article" date="2019" name="Int. J. Syst. Evol. Microbiol.">
        <title>The Global Catalogue of Microorganisms (GCM) 10K type strain sequencing project: providing services to taxonomists for standard genome sequencing and annotation.</title>
        <authorList>
            <consortium name="The Broad Institute Genomics Platform"/>
            <consortium name="The Broad Institute Genome Sequencing Center for Infectious Disease"/>
            <person name="Wu L."/>
            <person name="Ma J."/>
        </authorList>
    </citation>
    <scope>NUCLEOTIDE SEQUENCE [LARGE SCALE GENOMIC DNA]</scope>
    <source>
        <strain evidence="10">FCH27</strain>
    </source>
</reference>
<dbReference type="EMBL" id="JBHTCH010000030">
    <property type="protein sequence ID" value="MFC7363357.1"/>
    <property type="molecule type" value="Genomic_DNA"/>
</dbReference>
<gene>
    <name evidence="9" type="ORF">ACFQO6_24005</name>
</gene>
<evidence type="ECO:0000313" key="10">
    <source>
        <dbReference type="Proteomes" id="UP001596524"/>
    </source>
</evidence>
<keyword evidence="5 7" id="KW-1133">Transmembrane helix</keyword>
<feature type="transmembrane region" description="Helical" evidence="7">
    <location>
        <begin position="25"/>
        <end position="50"/>
    </location>
</feature>